<dbReference type="Gene3D" id="1.10.1650.10">
    <property type="match status" value="1"/>
</dbReference>
<keyword evidence="4" id="KW-0175">Coiled coil</keyword>
<dbReference type="InParanoid" id="J9DSJ8"/>
<organism evidence="7 8">
    <name type="scientific">Edhazardia aedis (strain USNM 41457)</name>
    <name type="common">Microsporidian parasite</name>
    <dbReference type="NCBI Taxonomy" id="1003232"/>
    <lineage>
        <taxon>Eukaryota</taxon>
        <taxon>Fungi</taxon>
        <taxon>Fungi incertae sedis</taxon>
        <taxon>Microsporidia</taxon>
        <taxon>Edhazardia</taxon>
    </lineage>
</organism>
<accession>J9DSJ8</accession>
<dbReference type="GO" id="GO:0003735">
    <property type="term" value="F:structural constituent of ribosome"/>
    <property type="evidence" value="ECO:0007669"/>
    <property type="project" value="InterPro"/>
</dbReference>
<dbReference type="NCBIfam" id="NF006343">
    <property type="entry name" value="PRK08570.1"/>
    <property type="match status" value="1"/>
</dbReference>
<comment type="similarity">
    <text evidence="1">Belongs to the eukaryotic ribosomal protein eL19 family.</text>
</comment>
<dbReference type="InterPro" id="IPR039547">
    <property type="entry name" value="Ribosomal_eL19"/>
</dbReference>
<dbReference type="GO" id="GO:0003723">
    <property type="term" value="F:RNA binding"/>
    <property type="evidence" value="ECO:0007669"/>
    <property type="project" value="InterPro"/>
</dbReference>
<dbReference type="Gene3D" id="1.10.1200.240">
    <property type="match status" value="1"/>
</dbReference>
<dbReference type="Pfam" id="PF25476">
    <property type="entry name" value="Ribosomal_L19e_C"/>
    <property type="match status" value="1"/>
</dbReference>
<dbReference type="GO" id="GO:0022625">
    <property type="term" value="C:cytosolic large ribosomal subunit"/>
    <property type="evidence" value="ECO:0007669"/>
    <property type="project" value="InterPro"/>
</dbReference>
<evidence type="ECO:0000256" key="5">
    <source>
        <dbReference type="SAM" id="MobiDB-lite"/>
    </source>
</evidence>
<feature type="region of interest" description="Disordered" evidence="5">
    <location>
        <begin position="69"/>
        <end position="99"/>
    </location>
</feature>
<dbReference type="SMART" id="SM01416">
    <property type="entry name" value="Ribosomal_L19e"/>
    <property type="match status" value="1"/>
</dbReference>
<dbReference type="InterPro" id="IPR057260">
    <property type="entry name" value="Ribosomal_L19e_C"/>
</dbReference>
<protein>
    <recommendedName>
        <fullName evidence="6">Large ribosomal subunit protein eL19 domain-containing protein</fullName>
    </recommendedName>
</protein>
<dbReference type="OMA" id="WMLRIRA"/>
<reference evidence="7 8" key="1">
    <citation type="submission" date="2011-08" db="EMBL/GenBank/DDBJ databases">
        <authorList>
            <person name="Liu Z.J."/>
            <person name="Shi F.L."/>
            <person name="Lu J.Q."/>
            <person name="Li M."/>
            <person name="Wang Z.L."/>
        </authorList>
    </citation>
    <scope>NUCLEOTIDE SEQUENCE [LARGE SCALE GENOMIC DNA]</scope>
    <source>
        <strain evidence="7 8">USNM 41457</strain>
    </source>
</reference>
<dbReference type="GO" id="GO:0006412">
    <property type="term" value="P:translation"/>
    <property type="evidence" value="ECO:0007669"/>
    <property type="project" value="InterPro"/>
</dbReference>
<dbReference type="EMBL" id="AFBI03000020">
    <property type="protein sequence ID" value="EJW04302.1"/>
    <property type="molecule type" value="Genomic_DNA"/>
</dbReference>
<keyword evidence="2" id="KW-0689">Ribosomal protein</keyword>
<dbReference type="InterPro" id="IPR035970">
    <property type="entry name" value="60S_ribosomal_eL19_sf"/>
</dbReference>
<dbReference type="AlphaFoldDB" id="J9DSJ8"/>
<keyword evidence="8" id="KW-1185">Reference proteome</keyword>
<evidence type="ECO:0000313" key="7">
    <source>
        <dbReference type="EMBL" id="EJW04302.1"/>
    </source>
</evidence>
<dbReference type="FunCoup" id="J9DSJ8">
    <property type="interactions" value="205"/>
</dbReference>
<dbReference type="HOGENOM" id="CLU_083919_0_1_1"/>
<dbReference type="Proteomes" id="UP000003163">
    <property type="component" value="Unassembled WGS sequence"/>
</dbReference>
<feature type="compositionally biased region" description="Basic residues" evidence="5">
    <location>
        <begin position="71"/>
        <end position="95"/>
    </location>
</feature>
<feature type="coiled-coil region" evidence="4">
    <location>
        <begin position="150"/>
        <end position="177"/>
    </location>
</feature>
<dbReference type="InterPro" id="IPR000196">
    <property type="entry name" value="Ribosomal_eL19_dom"/>
</dbReference>
<dbReference type="OrthoDB" id="5407653at2759"/>
<dbReference type="FunFam" id="1.10.1650.10:FF:000001">
    <property type="entry name" value="Ribosomal protein L19"/>
    <property type="match status" value="1"/>
</dbReference>
<evidence type="ECO:0000259" key="6">
    <source>
        <dbReference type="SMART" id="SM01416"/>
    </source>
</evidence>
<dbReference type="InterPro" id="IPR015972">
    <property type="entry name" value="Ribosomal_eL19_dom1"/>
</dbReference>
<evidence type="ECO:0000256" key="4">
    <source>
        <dbReference type="SAM" id="Coils"/>
    </source>
</evidence>
<dbReference type="SUPFAM" id="SSF48140">
    <property type="entry name" value="Ribosomal protein L19 (L19e)"/>
    <property type="match status" value="1"/>
</dbReference>
<dbReference type="PANTHER" id="PTHR10722">
    <property type="entry name" value="60S RIBOSOMAL PROTEIN L19"/>
    <property type="match status" value="1"/>
</dbReference>
<proteinExistence type="inferred from homology"/>
<reference evidence="8" key="2">
    <citation type="submission" date="2015-07" db="EMBL/GenBank/DDBJ databases">
        <title>Contrasting host-pathogen interactions and genome evolution in two generalist and specialist microsporidian pathogens of mosquitoes.</title>
        <authorList>
            <consortium name="The Broad Institute Genomics Platform"/>
            <consortium name="The Broad Institute Genome Sequencing Center for Infectious Disease"/>
            <person name="Cuomo C.A."/>
            <person name="Sanscrainte N.D."/>
            <person name="Goldberg J.M."/>
            <person name="Heiman D."/>
            <person name="Young S."/>
            <person name="Zeng Q."/>
            <person name="Becnel J.J."/>
            <person name="Birren B.W."/>
        </authorList>
    </citation>
    <scope>NUCLEOTIDE SEQUENCE [LARGE SCALE GENOMIC DNA]</scope>
    <source>
        <strain evidence="8">USNM 41457</strain>
    </source>
</reference>
<sequence>MQISDVSDTPLNKMKSHTIRRLAADILDCGKNKVWLDPEETLQFKACTSRDKVRELIQGNVIVQRPNAVHSRYHTRKRRAEVAKGRHRGPGKVHGPKTCLDPPKKKWIARIREMRATLERMREECYITPTEHRKLYMQAKGNLFKNNKVLIEYIEKKKADEKRMKELSEQAAAIKMRSRGA</sequence>
<gene>
    <name evidence="7" type="ORF">EDEG_01426</name>
</gene>
<dbReference type="VEuPathDB" id="MicrosporidiaDB:EDEG_01426"/>
<evidence type="ECO:0000313" key="8">
    <source>
        <dbReference type="Proteomes" id="UP000003163"/>
    </source>
</evidence>
<feature type="domain" description="Large ribosomal subunit protein eL19" evidence="6">
    <location>
        <begin position="15"/>
        <end position="158"/>
    </location>
</feature>
<evidence type="ECO:0000256" key="1">
    <source>
        <dbReference type="ARBA" id="ARBA00011082"/>
    </source>
</evidence>
<dbReference type="InterPro" id="IPR057259">
    <property type="entry name" value="Ribosomal_L19e"/>
</dbReference>
<dbReference type="STRING" id="1003232.J9DSJ8"/>
<evidence type="ECO:0000256" key="2">
    <source>
        <dbReference type="ARBA" id="ARBA00022980"/>
    </source>
</evidence>
<keyword evidence="3" id="KW-0687">Ribonucleoprotein</keyword>
<evidence type="ECO:0000256" key="3">
    <source>
        <dbReference type="ARBA" id="ARBA00023274"/>
    </source>
</evidence>
<dbReference type="Pfam" id="PF01280">
    <property type="entry name" value="Ribosomal_L19e"/>
    <property type="match status" value="1"/>
</dbReference>
<comment type="caution">
    <text evidence="7">The sequence shown here is derived from an EMBL/GenBank/DDBJ whole genome shotgun (WGS) entry which is preliminary data.</text>
</comment>
<name>J9DSJ8_EDHAE</name>